<dbReference type="InterPro" id="IPR036116">
    <property type="entry name" value="FN3_sf"/>
</dbReference>
<sequence length="1952" mass="202318">MRAQERRNVTGVRRRLQAFVLVLVVAALCIAGVIYEGAEVTQVNVNDGGIWVTNKSKQLVGHLDYEARILDGALRTEATNFDVGQAGETVTVSDLGSLTVAPVNVTQVALGSPTVLPAGSSAMQGGDVLGVLNAADGTLWTTSAASPSPSNLADSAALASNMGASAFVTGEDGSVYSLSNSGTLTTVKHSGSVDETKTTQVTGIPDGARLSITVVGDQVVALDSASNTLFLPGNKTIDLGAAGIEADAVLQQAGPKDDSVLMATATSLVAIPLTGGQPVITPAAEGSPTGIPAAPVRHDGCAYGAWSGSGAYVRSCKDPASNEQMVVDTLVSAREVVFRTNRKAIVLNDVAEGNVWLPDSNMVLMDNWDEVENQLEESEEEQDSPELTNEVADPQQREENTPPEAVDDEFGIRPGRSTILPVLDNDSDLDGDVLTATPTTQPGWGSVVVARSGRALQIEDVSADQSGSTSFTYDASDGRASASAHVQVTVHPYGQNEAPTQVRSSSVKIGVGAQIQYQALSDWRDPDGDPIYLKEVQAPTGLNVSFVEDGTVTIAEEGASAGPKTVVLTVADDQGAEARGELVVNVQEAGNLPPSANGDLFQAQPGETVTLDPLKNDTDPNGDPLSLAAVSGAPSGATLTPDLDRGTIDFRAQQPGSYSFAYTVSDGIATTLGIIRVEVVASSSVRPIAENDTAVLPQGGSVLINPLGNDYDPAGGMLSVTSVDTTKAPDIEVALIERHLLRITAHAGIDKTVTFSYTVSNGQGSATAEVTVIPGASDRSDMVPVLRPDRAKVRVGDVGTVSVLSNDRSPAGLNLQVESTLEYDQASAVGTPFVTGNQVRLEAGTSPGLLEVTYSVIDSAGNHASSTVTFEVIPDSDSNEAPRPRTLNAWTNAGQAVTIPVTLSGIDPDGDSVTLVGVDSSPTQGVATASATWIDYTPNRGAVGTDTFTYTVEDRKGARASARVRVAISPSPATNQNPVAVPDTVQARPDRVLNINVLSNDVDPDGDTLSLDEGGLSTPTPALNPQVRSSSTISVRTPSEPGSYAVAYTVLDGRGGSATGLATIYVSEDVPLKAPVARDDYVAYTDLPEDGSAVRVRVTDNDEDPDGSVDELKVATGEPGVEVNGQDLLIPVSDQLRLVVYTITDRDGLTNSAVVTVPGRNATAPFLNNASLPIEVDAGSQRTISLSDYVIVRSGRSPQLVEGTTPVAQAGLTSVSADASSQLTIAAAEGFSGNSAFTIQVSDGTDGGALSASLSVPVRVRATQNQPPTFTPTGVRVEAGGEPVTQNLALGVSDPEGADPSTFTYSVGTVPDGISASVSGSTLTVTAAQDTARGQAGSIAVSVTDTDGNSVSGSVPVEVVASSKPAVSVSDYRTRARVGETVRVDVASQAVNPFPGSPLTIEGAVLGMGSAQVHTEGTVVSITPDEVGTIKVTYRINDYLRDPSRSAQGNITVTVISKPDPPTNLRAEPRGTSGARLTFSVGADNGSSINGYQVYDADSGQQVSATCKSGSCAVDGLSAGRDYAFYVVATSSEGDSKPSAVSNRITTVGKPSQMVAPKVEPGDSVLKVSWVAPASNGGSDIDHYELQVNGGQPTSYTTTSATLSVVNGHDYAVQVRAVNGEGQAGPWSSPTSGRPRPSHVAPDEPVVTVTTERWEGQGVIVAKVFVSWTVGSSGGSGWGQTTITVNGEPHNVTANEPQPKKVVLEDSVTTATVTVTVRNIEGDATTSTPQTVRIPPNPNTPPFEIDPPTITATGNSGQLLVTNVNVKPGRGYLANELTVFWGKSGAECADKARANDVNRKVQKGTSFVLDRVGTDGVEQAFYFCQISTSGLVSSSIRVNGTPRNDHAAAPPPPDKDWANIPIHADYVSYPDGGFAIGIRRTEEIEGLCTYGCRLKVVGDRTGTLYAQSDAVVSPTDTPALRVEGSELPVREGYRVALHITLSTRTEIIKYMH</sequence>
<keyword evidence="4" id="KW-0472">Membrane</keyword>
<keyword evidence="1" id="KW-0378">Hydrolase</keyword>
<feature type="transmembrane region" description="Helical" evidence="4">
    <location>
        <begin position="16"/>
        <end position="35"/>
    </location>
</feature>
<dbReference type="Pfam" id="PF00041">
    <property type="entry name" value="fn3"/>
    <property type="match status" value="2"/>
</dbReference>
<keyword evidence="7" id="KW-1185">Reference proteome</keyword>
<evidence type="ECO:0000313" key="7">
    <source>
        <dbReference type="Proteomes" id="UP000250192"/>
    </source>
</evidence>
<feature type="region of interest" description="Disordered" evidence="3">
    <location>
        <begin position="1004"/>
        <end position="1039"/>
    </location>
</feature>
<evidence type="ECO:0000256" key="1">
    <source>
        <dbReference type="ARBA" id="ARBA00023295"/>
    </source>
</evidence>
<feature type="domain" description="Fibronectin type-III" evidence="5">
    <location>
        <begin position="1551"/>
        <end position="1638"/>
    </location>
</feature>
<gene>
    <name evidence="6" type="ORF">NCTC9935_01581</name>
</gene>
<dbReference type="InterPro" id="IPR013783">
    <property type="entry name" value="Ig-like_fold"/>
</dbReference>
<dbReference type="GO" id="GO:0016798">
    <property type="term" value="F:hydrolase activity, acting on glycosyl bonds"/>
    <property type="evidence" value="ECO:0007669"/>
    <property type="project" value="UniProtKB-KW"/>
</dbReference>
<feature type="compositionally biased region" description="Acidic residues" evidence="3">
    <location>
        <begin position="374"/>
        <end position="384"/>
    </location>
</feature>
<dbReference type="PROSITE" id="PS50853">
    <property type="entry name" value="FN3"/>
    <property type="match status" value="2"/>
</dbReference>
<evidence type="ECO:0000256" key="4">
    <source>
        <dbReference type="SAM" id="Phobius"/>
    </source>
</evidence>
<dbReference type="NCBIfam" id="NF012211">
    <property type="entry name" value="tand_rpt_95"/>
    <property type="match status" value="2"/>
</dbReference>
<feature type="region of interest" description="Disordered" evidence="3">
    <location>
        <begin position="374"/>
        <end position="416"/>
    </location>
</feature>
<dbReference type="Pfam" id="PF17963">
    <property type="entry name" value="Big_9"/>
    <property type="match status" value="6"/>
</dbReference>
<organism evidence="6 7">
    <name type="scientific">Schaalia odontolytica</name>
    <dbReference type="NCBI Taxonomy" id="1660"/>
    <lineage>
        <taxon>Bacteria</taxon>
        <taxon>Bacillati</taxon>
        <taxon>Actinomycetota</taxon>
        <taxon>Actinomycetes</taxon>
        <taxon>Actinomycetales</taxon>
        <taxon>Actinomycetaceae</taxon>
        <taxon>Schaalia</taxon>
    </lineage>
</organism>
<evidence type="ECO:0000256" key="2">
    <source>
        <dbReference type="ARBA" id="ARBA00023326"/>
    </source>
</evidence>
<dbReference type="Proteomes" id="UP000250192">
    <property type="component" value="Unassembled WGS sequence"/>
</dbReference>
<keyword evidence="2" id="KW-0624">Polysaccharide degradation</keyword>
<keyword evidence="4" id="KW-1133">Transmembrane helix</keyword>
<dbReference type="Gene3D" id="2.60.40.10">
    <property type="entry name" value="Immunoglobulins"/>
    <property type="match status" value="3"/>
</dbReference>
<protein>
    <submittedName>
        <fullName evidence="6">Fibronectin type III domain</fullName>
    </submittedName>
</protein>
<keyword evidence="4" id="KW-0812">Transmembrane</keyword>
<dbReference type="CDD" id="cd00063">
    <property type="entry name" value="FN3"/>
    <property type="match status" value="2"/>
</dbReference>
<dbReference type="Gene3D" id="2.60.40.2810">
    <property type="match status" value="1"/>
</dbReference>
<evidence type="ECO:0000313" key="6">
    <source>
        <dbReference type="EMBL" id="SPT56061.1"/>
    </source>
</evidence>
<proteinExistence type="predicted"/>
<dbReference type="SMART" id="SM00060">
    <property type="entry name" value="FN3"/>
    <property type="match status" value="2"/>
</dbReference>
<feature type="region of interest" description="Disordered" evidence="3">
    <location>
        <begin position="1621"/>
        <end position="1643"/>
    </location>
</feature>
<feature type="compositionally biased region" description="Polar residues" evidence="3">
    <location>
        <begin position="1017"/>
        <end position="1037"/>
    </location>
</feature>
<keyword evidence="2" id="KW-0119">Carbohydrate metabolism</keyword>
<dbReference type="GO" id="GO:0000272">
    <property type="term" value="P:polysaccharide catabolic process"/>
    <property type="evidence" value="ECO:0007669"/>
    <property type="project" value="UniProtKB-KW"/>
</dbReference>
<evidence type="ECO:0000259" key="5">
    <source>
        <dbReference type="PROSITE" id="PS50853"/>
    </source>
</evidence>
<name>A0A2X0VQU7_9ACTO</name>
<keyword evidence="1" id="KW-0326">Glycosidase</keyword>
<feature type="domain" description="Fibronectin type-III" evidence="5">
    <location>
        <begin position="1461"/>
        <end position="1550"/>
    </location>
</feature>
<dbReference type="EMBL" id="UAPR01000006">
    <property type="protein sequence ID" value="SPT56061.1"/>
    <property type="molecule type" value="Genomic_DNA"/>
</dbReference>
<accession>A0A2X0VQU7</accession>
<reference evidence="6 7" key="1">
    <citation type="submission" date="2018-06" db="EMBL/GenBank/DDBJ databases">
        <authorList>
            <consortium name="Pathogen Informatics"/>
            <person name="Doyle S."/>
        </authorList>
    </citation>
    <scope>NUCLEOTIDE SEQUENCE [LARGE SCALE GENOMIC DNA]</scope>
    <source>
        <strain evidence="6 7">NCTC9935</strain>
    </source>
</reference>
<dbReference type="InterPro" id="IPR003961">
    <property type="entry name" value="FN3_dom"/>
</dbReference>
<dbReference type="SUPFAM" id="SSF49265">
    <property type="entry name" value="Fibronectin type III"/>
    <property type="match status" value="1"/>
</dbReference>
<evidence type="ECO:0000256" key="3">
    <source>
        <dbReference type="SAM" id="MobiDB-lite"/>
    </source>
</evidence>